<dbReference type="GO" id="GO:0004089">
    <property type="term" value="F:carbonate dehydratase activity"/>
    <property type="evidence" value="ECO:0007669"/>
    <property type="project" value="UniProtKB-EC"/>
</dbReference>
<keyword evidence="7" id="KW-0479">Metal-binding</keyword>
<comment type="function">
    <text evidence="5">Catalyzes the reversible hydration of carbon dioxide to form bicarbonate.</text>
</comment>
<evidence type="ECO:0000256" key="3">
    <source>
        <dbReference type="ARBA" id="ARBA00022833"/>
    </source>
</evidence>
<dbReference type="AlphaFoldDB" id="A0A1X7NB41"/>
<sequence length="273" mass="29271">MSHDLSTPDPEAPQTIPVPRESRPPAWVWKEMLRGNQRFVAGEPRHPRQDVERRAELAAEQKPLAALFGCSDSRLAAEIIFDLGLGDLFVVRNAGQVIADSIIGSLEYGVAVLGVKLILVLGHDECGAVKAAIQSQAPGAERLPPHIEHLIEPIIPAVRRIVGQQPDGRVLVDPSSTDALAVGREHLRDTVAELLQRSPLIADAVATGELAVVGANYRLSDGTVMSDVILGIDPPQLSPYRSEHERTHSPLQSVASADASDEESSTPSPAPLH</sequence>
<dbReference type="GO" id="GO:0008270">
    <property type="term" value="F:zinc ion binding"/>
    <property type="evidence" value="ECO:0007669"/>
    <property type="project" value="InterPro"/>
</dbReference>
<evidence type="ECO:0000313" key="9">
    <source>
        <dbReference type="EMBL" id="SMH34157.1"/>
    </source>
</evidence>
<organism evidence="9 10">
    <name type="scientific">Rathayibacter oskolensis</name>
    <dbReference type="NCBI Taxonomy" id="1891671"/>
    <lineage>
        <taxon>Bacteria</taxon>
        <taxon>Bacillati</taxon>
        <taxon>Actinomycetota</taxon>
        <taxon>Actinomycetes</taxon>
        <taxon>Micrococcales</taxon>
        <taxon>Microbacteriaceae</taxon>
        <taxon>Rathayibacter</taxon>
    </lineage>
</organism>
<gene>
    <name evidence="9" type="ORF">SAMN06295885_0943</name>
</gene>
<dbReference type="EMBL" id="FXBM01000001">
    <property type="protein sequence ID" value="SMH34157.1"/>
    <property type="molecule type" value="Genomic_DNA"/>
</dbReference>
<evidence type="ECO:0000256" key="8">
    <source>
        <dbReference type="SAM" id="MobiDB-lite"/>
    </source>
</evidence>
<name>A0A1X7NB41_9MICO</name>
<dbReference type="InterPro" id="IPR036874">
    <property type="entry name" value="Carbonic_anhydrase_sf"/>
</dbReference>
<evidence type="ECO:0000256" key="1">
    <source>
        <dbReference type="ARBA" id="ARBA00006217"/>
    </source>
</evidence>
<dbReference type="PROSITE" id="PS00704">
    <property type="entry name" value="PROK_CO2_ANHYDRASE_1"/>
    <property type="match status" value="1"/>
</dbReference>
<dbReference type="SMART" id="SM00947">
    <property type="entry name" value="Pro_CA"/>
    <property type="match status" value="1"/>
</dbReference>
<evidence type="ECO:0000256" key="6">
    <source>
        <dbReference type="ARBA" id="ARBA00048348"/>
    </source>
</evidence>
<evidence type="ECO:0000313" key="10">
    <source>
        <dbReference type="Proteomes" id="UP000193711"/>
    </source>
</evidence>
<comment type="similarity">
    <text evidence="1">Belongs to the beta-class carbonic anhydrase family.</text>
</comment>
<feature type="binding site" evidence="7">
    <location>
        <position position="123"/>
    </location>
    <ligand>
        <name>Zn(2+)</name>
        <dbReference type="ChEBI" id="CHEBI:29105"/>
    </ligand>
</feature>
<feature type="region of interest" description="Disordered" evidence="8">
    <location>
        <begin position="1"/>
        <end position="22"/>
    </location>
</feature>
<dbReference type="Pfam" id="PF00484">
    <property type="entry name" value="Pro_CA"/>
    <property type="match status" value="1"/>
</dbReference>
<evidence type="ECO:0000256" key="4">
    <source>
        <dbReference type="ARBA" id="ARBA00023239"/>
    </source>
</evidence>
<dbReference type="SUPFAM" id="SSF53056">
    <property type="entry name" value="beta-carbonic anhydrase, cab"/>
    <property type="match status" value="1"/>
</dbReference>
<keyword evidence="4" id="KW-0456">Lyase</keyword>
<dbReference type="EC" id="4.2.1.1" evidence="2"/>
<feature type="binding site" evidence="7">
    <location>
        <position position="126"/>
    </location>
    <ligand>
        <name>Zn(2+)</name>
        <dbReference type="ChEBI" id="CHEBI:29105"/>
    </ligand>
</feature>
<dbReference type="PANTHER" id="PTHR11002:SF79">
    <property type="entry name" value="CARBONIC ANHYDRASE 2"/>
    <property type="match status" value="1"/>
</dbReference>
<feature type="region of interest" description="Disordered" evidence="8">
    <location>
        <begin position="236"/>
        <end position="273"/>
    </location>
</feature>
<keyword evidence="10" id="KW-1185">Reference proteome</keyword>
<reference evidence="10" key="1">
    <citation type="submission" date="2017-04" db="EMBL/GenBank/DDBJ databases">
        <authorList>
            <person name="Varghese N."/>
            <person name="Submissions S."/>
        </authorList>
    </citation>
    <scope>NUCLEOTIDE SEQUENCE [LARGE SCALE GENOMIC DNA]</scope>
    <source>
        <strain evidence="10">VKM Ac-2121</strain>
    </source>
</reference>
<accession>A0A1X7NB41</accession>
<dbReference type="InterPro" id="IPR001765">
    <property type="entry name" value="Carbonic_anhydrase"/>
</dbReference>
<dbReference type="PANTHER" id="PTHR11002">
    <property type="entry name" value="CARBONIC ANHYDRASE"/>
    <property type="match status" value="1"/>
</dbReference>
<feature type="binding site" evidence="7">
    <location>
        <position position="70"/>
    </location>
    <ligand>
        <name>Zn(2+)</name>
        <dbReference type="ChEBI" id="CHEBI:29105"/>
    </ligand>
</feature>
<dbReference type="GO" id="GO:0015976">
    <property type="term" value="P:carbon utilization"/>
    <property type="evidence" value="ECO:0007669"/>
    <property type="project" value="InterPro"/>
</dbReference>
<evidence type="ECO:0000256" key="7">
    <source>
        <dbReference type="PIRSR" id="PIRSR601765-1"/>
    </source>
</evidence>
<dbReference type="InterPro" id="IPR015892">
    <property type="entry name" value="Carbonic_anhydrase_CS"/>
</dbReference>
<protein>
    <recommendedName>
        <fullName evidence="2">carbonic anhydrase</fullName>
        <ecNumber evidence="2">4.2.1.1</ecNumber>
    </recommendedName>
</protein>
<dbReference type="CDD" id="cd03378">
    <property type="entry name" value="beta_CA_cladeC"/>
    <property type="match status" value="1"/>
</dbReference>
<dbReference type="STRING" id="1891671.SAMN06295885_0943"/>
<evidence type="ECO:0000256" key="5">
    <source>
        <dbReference type="ARBA" id="ARBA00024993"/>
    </source>
</evidence>
<keyword evidence="3 7" id="KW-0862">Zinc</keyword>
<dbReference type="Proteomes" id="UP000193711">
    <property type="component" value="Unassembled WGS sequence"/>
</dbReference>
<proteinExistence type="inferred from homology"/>
<evidence type="ECO:0000256" key="2">
    <source>
        <dbReference type="ARBA" id="ARBA00012925"/>
    </source>
</evidence>
<dbReference type="Gene3D" id="3.40.1050.10">
    <property type="entry name" value="Carbonic anhydrase"/>
    <property type="match status" value="1"/>
</dbReference>
<comment type="catalytic activity">
    <reaction evidence="6">
        <text>hydrogencarbonate + H(+) = CO2 + H2O</text>
        <dbReference type="Rhea" id="RHEA:10748"/>
        <dbReference type="ChEBI" id="CHEBI:15377"/>
        <dbReference type="ChEBI" id="CHEBI:15378"/>
        <dbReference type="ChEBI" id="CHEBI:16526"/>
        <dbReference type="ChEBI" id="CHEBI:17544"/>
        <dbReference type="EC" id="4.2.1.1"/>
    </reaction>
</comment>
<comment type="cofactor">
    <cofactor evidence="7">
        <name>Zn(2+)</name>
        <dbReference type="ChEBI" id="CHEBI:29105"/>
    </cofactor>
    <text evidence="7">Binds 1 zinc ion per subunit.</text>
</comment>
<feature type="binding site" evidence="7">
    <location>
        <position position="72"/>
    </location>
    <ligand>
        <name>Zn(2+)</name>
        <dbReference type="ChEBI" id="CHEBI:29105"/>
    </ligand>
</feature>